<feature type="transmembrane region" description="Helical" evidence="1">
    <location>
        <begin position="24"/>
        <end position="48"/>
    </location>
</feature>
<evidence type="ECO:0000313" key="3">
    <source>
        <dbReference type="EMBL" id="AJE04295.1"/>
    </source>
</evidence>
<evidence type="ECO:0000313" key="4">
    <source>
        <dbReference type="Proteomes" id="UP000057609"/>
    </source>
</evidence>
<reference evidence="3 4" key="1">
    <citation type="journal article" date="2015" name="Genome Announc.">
        <title>Complete Genome of Geobacter pickeringii G13T, a Metal-Reducing Isolate from Sedimentary Kaolin Deposits.</title>
        <authorList>
            <person name="Badalamenti J.P."/>
            <person name="Bond D.R."/>
        </authorList>
    </citation>
    <scope>NUCLEOTIDE SEQUENCE [LARGE SCALE GENOMIC DNA]</scope>
    <source>
        <strain evidence="3 4">G13</strain>
    </source>
</reference>
<organism evidence="3 4">
    <name type="scientific">Geobacter pickeringii</name>
    <dbReference type="NCBI Taxonomy" id="345632"/>
    <lineage>
        <taxon>Bacteria</taxon>
        <taxon>Pseudomonadati</taxon>
        <taxon>Thermodesulfobacteriota</taxon>
        <taxon>Desulfuromonadia</taxon>
        <taxon>Geobacterales</taxon>
        <taxon>Geobacteraceae</taxon>
        <taxon>Geobacter</taxon>
    </lineage>
</organism>
<accession>A0A0B5BIG1</accession>
<keyword evidence="1" id="KW-1133">Transmembrane helix</keyword>
<dbReference type="STRING" id="345632.GPICK_13885"/>
<dbReference type="Proteomes" id="UP000057609">
    <property type="component" value="Chromosome"/>
</dbReference>
<sequence>MQQDRERYDVNLFRPRQGYMTGEVAIILAVLLGWGMVNFGFQAVLRLLAETPAGEGIFTRLTFLSFPWHFWFTGQFLPLWFIILCILFNIYIDRHTERHSRRRDRSHD</sequence>
<evidence type="ECO:0000259" key="2">
    <source>
        <dbReference type="Pfam" id="PF13937"/>
    </source>
</evidence>
<dbReference type="HOGENOM" id="CLU_2193202_0_0_7"/>
<dbReference type="KEGG" id="gpi:GPICK_13885"/>
<dbReference type="EMBL" id="CP009788">
    <property type="protein sequence ID" value="AJE04295.1"/>
    <property type="molecule type" value="Genomic_DNA"/>
</dbReference>
<dbReference type="AlphaFoldDB" id="A0A0B5BIG1"/>
<feature type="domain" description="Sodium symporter small subunit" evidence="2">
    <location>
        <begin position="17"/>
        <end position="100"/>
    </location>
</feature>
<dbReference type="Pfam" id="PF13937">
    <property type="entry name" value="DUF4212"/>
    <property type="match status" value="1"/>
</dbReference>
<gene>
    <name evidence="3" type="ORF">GPICK_13885</name>
</gene>
<name>A0A0B5BIG1_9BACT</name>
<evidence type="ECO:0000256" key="1">
    <source>
        <dbReference type="SAM" id="Phobius"/>
    </source>
</evidence>
<keyword evidence="4" id="KW-1185">Reference proteome</keyword>
<dbReference type="NCBIfam" id="TIGR03647">
    <property type="entry name" value="Na_symport_sm"/>
    <property type="match status" value="1"/>
</dbReference>
<keyword evidence="1" id="KW-0812">Transmembrane</keyword>
<protein>
    <submittedName>
        <fullName evidence="3">Sodium:solute symporter</fullName>
    </submittedName>
</protein>
<dbReference type="InterPro" id="IPR019886">
    <property type="entry name" value="Na_symporter_ssu"/>
</dbReference>
<proteinExistence type="predicted"/>
<dbReference type="OrthoDB" id="5396605at2"/>
<feature type="transmembrane region" description="Helical" evidence="1">
    <location>
        <begin position="68"/>
        <end position="92"/>
    </location>
</feature>
<keyword evidence="1" id="KW-0472">Membrane</keyword>
<dbReference type="RefSeq" id="WP_039744164.1">
    <property type="nucleotide sequence ID" value="NZ_CP009788.1"/>
</dbReference>